<evidence type="ECO:0000259" key="1">
    <source>
        <dbReference type="PROSITE" id="PS51819"/>
    </source>
</evidence>
<dbReference type="Gene3D" id="3.10.180.10">
    <property type="entry name" value="2,3-Dihydroxybiphenyl 1,2-Dioxygenase, domain 1"/>
    <property type="match status" value="1"/>
</dbReference>
<keyword evidence="3" id="KW-1185">Reference proteome</keyword>
<dbReference type="InterPro" id="IPR029068">
    <property type="entry name" value="Glyas_Bleomycin-R_OHBP_Dase"/>
</dbReference>
<dbReference type="PROSITE" id="PS51819">
    <property type="entry name" value="VOC"/>
    <property type="match status" value="1"/>
</dbReference>
<reference evidence="2 3" key="1">
    <citation type="submission" date="2021-01" db="EMBL/GenBank/DDBJ databases">
        <title>Whole genome shotgun sequence of Verrucosispora gifhornensis NBRC 16317.</title>
        <authorList>
            <person name="Komaki H."/>
            <person name="Tamura T."/>
        </authorList>
    </citation>
    <scope>NUCLEOTIDE SEQUENCE [LARGE SCALE GENOMIC DNA]</scope>
    <source>
        <strain evidence="2 3">NBRC 16317</strain>
    </source>
</reference>
<dbReference type="InterPro" id="IPR037523">
    <property type="entry name" value="VOC_core"/>
</dbReference>
<gene>
    <name evidence="2" type="ORF">Vgi01_26170</name>
</gene>
<dbReference type="Proteomes" id="UP000647860">
    <property type="component" value="Unassembled WGS sequence"/>
</dbReference>
<evidence type="ECO:0000313" key="3">
    <source>
        <dbReference type="Proteomes" id="UP000647860"/>
    </source>
</evidence>
<dbReference type="SUPFAM" id="SSF54593">
    <property type="entry name" value="Glyoxalase/Bleomycin resistance protein/Dihydroxybiphenyl dioxygenase"/>
    <property type="match status" value="1"/>
</dbReference>
<organism evidence="2 3">
    <name type="scientific">Micromonospora gifhornensis</name>
    <dbReference type="NCBI Taxonomy" id="84594"/>
    <lineage>
        <taxon>Bacteria</taxon>
        <taxon>Bacillati</taxon>
        <taxon>Actinomycetota</taxon>
        <taxon>Actinomycetes</taxon>
        <taxon>Micromonosporales</taxon>
        <taxon>Micromonosporaceae</taxon>
        <taxon>Micromonospora</taxon>
    </lineage>
</organism>
<dbReference type="Pfam" id="PF18029">
    <property type="entry name" value="Glyoxalase_6"/>
    <property type="match status" value="1"/>
</dbReference>
<accession>A0ABQ4IDT8</accession>
<name>A0ABQ4IDT8_9ACTN</name>
<proteinExistence type="predicted"/>
<protein>
    <recommendedName>
        <fullName evidence="1">VOC domain-containing protein</fullName>
    </recommendedName>
</protein>
<dbReference type="EMBL" id="BOPA01000018">
    <property type="protein sequence ID" value="GIJ15933.1"/>
    <property type="molecule type" value="Genomic_DNA"/>
</dbReference>
<evidence type="ECO:0000313" key="2">
    <source>
        <dbReference type="EMBL" id="GIJ15933.1"/>
    </source>
</evidence>
<dbReference type="InterPro" id="IPR041581">
    <property type="entry name" value="Glyoxalase_6"/>
</dbReference>
<sequence length="191" mass="20644">MAVAFGSVAHAEPAPPVDAEIDARSVTGIHPRFVGDRNVNSSERPASPVRQLRLVVEADDYEAAVRFYRDVLGLPEQAAYSGDDDARVVILDAGRATLEIANPAQKRMIDEVEVGQQVAPRLRVAFEVDDTAATTDRLVEAGATQVAPPTTTPWHSVNARLDAPADLHITLFQELHTPETRATLDGFTTNP</sequence>
<feature type="domain" description="VOC" evidence="1">
    <location>
        <begin position="50"/>
        <end position="174"/>
    </location>
</feature>
<comment type="caution">
    <text evidence="2">The sequence shown here is derived from an EMBL/GenBank/DDBJ whole genome shotgun (WGS) entry which is preliminary data.</text>
</comment>